<accession>A0AAN8ZZ19</accession>
<dbReference type="AlphaFoldDB" id="A0AAN8ZZ19"/>
<feature type="compositionally biased region" description="Low complexity" evidence="1">
    <location>
        <begin position="185"/>
        <end position="197"/>
    </location>
</feature>
<evidence type="ECO:0000256" key="1">
    <source>
        <dbReference type="SAM" id="MobiDB-lite"/>
    </source>
</evidence>
<protein>
    <submittedName>
        <fullName evidence="2">Uncharacterized protein</fullName>
    </submittedName>
</protein>
<evidence type="ECO:0000313" key="2">
    <source>
        <dbReference type="EMBL" id="KAK7074016.1"/>
    </source>
</evidence>
<name>A0AAN8ZZ19_HALRR</name>
<sequence>MEDRTAHNLIHHQHNMHSLRGLWESPALSVVFLGGFSARHLREQQQQGLTGSRGLLGLAGLHPCPKGPDCMEVCIADDVFAVPVNSNEADPSETVGDGKIIEDNGNVVIGEDSMQDTEIAMEAEGIEESLSNIMNSNRVLLHNLEETAEPTKIINVTNEESFNIEGSVTDSAAPPNEDFNERRSSNSSLTSVTSRGSIMSPPEFNGASGATSPANFSSKMSSLKGRLSGAFTYWTGREKSPTQEKPCKLNQFFHECDTVTGREN</sequence>
<organism evidence="2 3">
    <name type="scientific">Halocaridina rubra</name>
    <name type="common">Hawaiian red shrimp</name>
    <dbReference type="NCBI Taxonomy" id="373956"/>
    <lineage>
        <taxon>Eukaryota</taxon>
        <taxon>Metazoa</taxon>
        <taxon>Ecdysozoa</taxon>
        <taxon>Arthropoda</taxon>
        <taxon>Crustacea</taxon>
        <taxon>Multicrustacea</taxon>
        <taxon>Malacostraca</taxon>
        <taxon>Eumalacostraca</taxon>
        <taxon>Eucarida</taxon>
        <taxon>Decapoda</taxon>
        <taxon>Pleocyemata</taxon>
        <taxon>Caridea</taxon>
        <taxon>Atyoidea</taxon>
        <taxon>Atyidae</taxon>
        <taxon>Halocaridina</taxon>
    </lineage>
</organism>
<feature type="compositionally biased region" description="Polar residues" evidence="1">
    <location>
        <begin position="208"/>
        <end position="221"/>
    </location>
</feature>
<evidence type="ECO:0000313" key="3">
    <source>
        <dbReference type="Proteomes" id="UP001381693"/>
    </source>
</evidence>
<gene>
    <name evidence="2" type="ORF">SK128_010269</name>
</gene>
<reference evidence="2 3" key="1">
    <citation type="submission" date="2023-11" db="EMBL/GenBank/DDBJ databases">
        <title>Halocaridina rubra genome assembly.</title>
        <authorList>
            <person name="Smith C."/>
        </authorList>
    </citation>
    <scope>NUCLEOTIDE SEQUENCE [LARGE SCALE GENOMIC DNA]</scope>
    <source>
        <strain evidence="2">EP-1</strain>
        <tissue evidence="2">Whole</tissue>
    </source>
</reference>
<dbReference type="Proteomes" id="UP001381693">
    <property type="component" value="Unassembled WGS sequence"/>
</dbReference>
<feature type="region of interest" description="Disordered" evidence="1">
    <location>
        <begin position="166"/>
        <end position="221"/>
    </location>
</feature>
<proteinExistence type="predicted"/>
<dbReference type="EMBL" id="JAXCGZ010011866">
    <property type="protein sequence ID" value="KAK7074016.1"/>
    <property type="molecule type" value="Genomic_DNA"/>
</dbReference>
<keyword evidence="3" id="KW-1185">Reference proteome</keyword>
<comment type="caution">
    <text evidence="2">The sequence shown here is derived from an EMBL/GenBank/DDBJ whole genome shotgun (WGS) entry which is preliminary data.</text>
</comment>